<comment type="caution">
    <text evidence="1">The sequence shown here is derived from an EMBL/GenBank/DDBJ whole genome shotgun (WGS) entry which is preliminary data.</text>
</comment>
<name>A0ACB9J8Q3_9ASTR</name>
<protein>
    <submittedName>
        <fullName evidence="1">Uncharacterized protein</fullName>
    </submittedName>
</protein>
<reference evidence="1 2" key="2">
    <citation type="journal article" date="2022" name="Mol. Ecol. Resour.">
        <title>The genomes of chicory, endive, great burdock and yacon provide insights into Asteraceae paleo-polyploidization history and plant inulin production.</title>
        <authorList>
            <person name="Fan W."/>
            <person name="Wang S."/>
            <person name="Wang H."/>
            <person name="Wang A."/>
            <person name="Jiang F."/>
            <person name="Liu H."/>
            <person name="Zhao H."/>
            <person name="Xu D."/>
            <person name="Zhang Y."/>
        </authorList>
    </citation>
    <scope>NUCLEOTIDE SEQUENCE [LARGE SCALE GENOMIC DNA]</scope>
    <source>
        <strain evidence="2">cv. Yunnan</strain>
        <tissue evidence="1">Leaves</tissue>
    </source>
</reference>
<evidence type="ECO:0000313" key="1">
    <source>
        <dbReference type="EMBL" id="KAI3816512.1"/>
    </source>
</evidence>
<evidence type="ECO:0000313" key="2">
    <source>
        <dbReference type="Proteomes" id="UP001056120"/>
    </source>
</evidence>
<dbReference type="EMBL" id="CM042022">
    <property type="protein sequence ID" value="KAI3816512.1"/>
    <property type="molecule type" value="Genomic_DNA"/>
</dbReference>
<reference evidence="2" key="1">
    <citation type="journal article" date="2022" name="Mol. Ecol. Resour.">
        <title>The genomes of chicory, endive, great burdock and yacon provide insights into Asteraceae palaeo-polyploidization history and plant inulin production.</title>
        <authorList>
            <person name="Fan W."/>
            <person name="Wang S."/>
            <person name="Wang H."/>
            <person name="Wang A."/>
            <person name="Jiang F."/>
            <person name="Liu H."/>
            <person name="Zhao H."/>
            <person name="Xu D."/>
            <person name="Zhang Y."/>
        </authorList>
    </citation>
    <scope>NUCLEOTIDE SEQUENCE [LARGE SCALE GENOMIC DNA]</scope>
    <source>
        <strain evidence="2">cv. Yunnan</strain>
    </source>
</reference>
<proteinExistence type="predicted"/>
<sequence>MSFSGLKRKPAPVYSSLLVFMIIFFVLQILSLSSDCCRVTAARTPPPPPPPRPPPPPSAKDSDDIKRSELYKRFFNGRFDRVNSIPQDKSFRDIKRTVPSCPDPLHN</sequence>
<keyword evidence="2" id="KW-1185">Reference proteome</keyword>
<accession>A0ACB9J8Q3</accession>
<gene>
    <name evidence="1" type="ORF">L1987_16212</name>
</gene>
<dbReference type="Proteomes" id="UP001056120">
    <property type="component" value="Linkage Group LG05"/>
</dbReference>
<organism evidence="1 2">
    <name type="scientific">Smallanthus sonchifolius</name>
    <dbReference type="NCBI Taxonomy" id="185202"/>
    <lineage>
        <taxon>Eukaryota</taxon>
        <taxon>Viridiplantae</taxon>
        <taxon>Streptophyta</taxon>
        <taxon>Embryophyta</taxon>
        <taxon>Tracheophyta</taxon>
        <taxon>Spermatophyta</taxon>
        <taxon>Magnoliopsida</taxon>
        <taxon>eudicotyledons</taxon>
        <taxon>Gunneridae</taxon>
        <taxon>Pentapetalae</taxon>
        <taxon>asterids</taxon>
        <taxon>campanulids</taxon>
        <taxon>Asterales</taxon>
        <taxon>Asteraceae</taxon>
        <taxon>Asteroideae</taxon>
        <taxon>Heliantheae alliance</taxon>
        <taxon>Millerieae</taxon>
        <taxon>Smallanthus</taxon>
    </lineage>
</organism>